<dbReference type="RefSeq" id="WP_137450534.1">
    <property type="nucleotide sequence ID" value="NZ_SZZH01000003.1"/>
</dbReference>
<sequence>MRGRYRKWELSALVLGLVVEAVGLVLTFVGDRDWGWMLVLGGVALVFVVARRVKLRTDVAAKLNKQRHWSDGVSYRDGS</sequence>
<keyword evidence="1" id="KW-0472">Membrane</keyword>
<evidence type="ECO:0000313" key="3">
    <source>
        <dbReference type="Proteomes" id="UP000306985"/>
    </source>
</evidence>
<keyword evidence="3" id="KW-1185">Reference proteome</keyword>
<keyword evidence="1" id="KW-0812">Transmembrane</keyword>
<evidence type="ECO:0000313" key="2">
    <source>
        <dbReference type="EMBL" id="TKV58874.1"/>
    </source>
</evidence>
<keyword evidence="1" id="KW-1133">Transmembrane helix</keyword>
<feature type="transmembrane region" description="Helical" evidence="1">
    <location>
        <begin position="35"/>
        <end position="53"/>
    </location>
</feature>
<dbReference type="EMBL" id="SZZH01000003">
    <property type="protein sequence ID" value="TKV58874.1"/>
    <property type="molecule type" value="Genomic_DNA"/>
</dbReference>
<protein>
    <submittedName>
        <fullName evidence="2">Uncharacterized protein</fullName>
    </submittedName>
</protein>
<organism evidence="2 3">
    <name type="scientific">Nakamurella flava</name>
    <dbReference type="NCBI Taxonomy" id="2576308"/>
    <lineage>
        <taxon>Bacteria</taxon>
        <taxon>Bacillati</taxon>
        <taxon>Actinomycetota</taxon>
        <taxon>Actinomycetes</taxon>
        <taxon>Nakamurellales</taxon>
        <taxon>Nakamurellaceae</taxon>
        <taxon>Nakamurella</taxon>
    </lineage>
</organism>
<reference evidence="2 3" key="1">
    <citation type="submission" date="2019-05" db="EMBL/GenBank/DDBJ databases">
        <title>Nakamurella sp. N5BH11, whole genome shotgun sequence.</title>
        <authorList>
            <person name="Tuo L."/>
        </authorList>
    </citation>
    <scope>NUCLEOTIDE SEQUENCE [LARGE SCALE GENOMIC DNA]</scope>
    <source>
        <strain evidence="2 3">N5BH11</strain>
    </source>
</reference>
<accession>A0A4U6QF43</accession>
<feature type="transmembrane region" description="Helical" evidence="1">
    <location>
        <begin position="12"/>
        <end position="29"/>
    </location>
</feature>
<gene>
    <name evidence="2" type="ORF">FDO65_15375</name>
</gene>
<name>A0A4U6QF43_9ACTN</name>
<evidence type="ECO:0000256" key="1">
    <source>
        <dbReference type="SAM" id="Phobius"/>
    </source>
</evidence>
<proteinExistence type="predicted"/>
<comment type="caution">
    <text evidence="2">The sequence shown here is derived from an EMBL/GenBank/DDBJ whole genome shotgun (WGS) entry which is preliminary data.</text>
</comment>
<dbReference type="Proteomes" id="UP000306985">
    <property type="component" value="Unassembled WGS sequence"/>
</dbReference>
<dbReference type="AlphaFoldDB" id="A0A4U6QF43"/>